<comment type="caution">
    <text evidence="1">The sequence shown here is derived from an EMBL/GenBank/DDBJ whole genome shotgun (WGS) entry which is preliminary data.</text>
</comment>
<proteinExistence type="predicted"/>
<sequence>MNEANQHEGAEEGGKGILDVERRLGREDGRMKSSWDLFHRILSSIFLVVDSKKLFKTKSNSNWSIACFKANFVA</sequence>
<keyword evidence="2" id="KW-1185">Reference proteome</keyword>
<reference evidence="1" key="1">
    <citation type="journal article" date="2022" name="Front. Genet.">
        <title>Chromosome-Scale Assembly of the Dendrobium nobile Genome Provides Insights Into the Molecular Mechanism of the Biosynthesis of the Medicinal Active Ingredient of Dendrobium.</title>
        <authorList>
            <person name="Xu Q."/>
            <person name="Niu S.-C."/>
            <person name="Li K.-L."/>
            <person name="Zheng P.-J."/>
            <person name="Zhang X.-J."/>
            <person name="Jia Y."/>
            <person name="Liu Y."/>
            <person name="Niu Y.-X."/>
            <person name="Yu L.-H."/>
            <person name="Chen D.-F."/>
            <person name="Zhang G.-Q."/>
        </authorList>
    </citation>
    <scope>NUCLEOTIDE SEQUENCE</scope>
    <source>
        <tissue evidence="1">Leaf</tissue>
    </source>
</reference>
<name>A0A8T3B6S5_DENNO</name>
<accession>A0A8T3B6S5</accession>
<organism evidence="1 2">
    <name type="scientific">Dendrobium nobile</name>
    <name type="common">Orchid</name>
    <dbReference type="NCBI Taxonomy" id="94219"/>
    <lineage>
        <taxon>Eukaryota</taxon>
        <taxon>Viridiplantae</taxon>
        <taxon>Streptophyta</taxon>
        <taxon>Embryophyta</taxon>
        <taxon>Tracheophyta</taxon>
        <taxon>Spermatophyta</taxon>
        <taxon>Magnoliopsida</taxon>
        <taxon>Liliopsida</taxon>
        <taxon>Asparagales</taxon>
        <taxon>Orchidaceae</taxon>
        <taxon>Epidendroideae</taxon>
        <taxon>Malaxideae</taxon>
        <taxon>Dendrobiinae</taxon>
        <taxon>Dendrobium</taxon>
    </lineage>
</organism>
<gene>
    <name evidence="1" type="ORF">KFK09_013291</name>
</gene>
<evidence type="ECO:0000313" key="1">
    <source>
        <dbReference type="EMBL" id="KAI0507170.1"/>
    </source>
</evidence>
<dbReference type="Proteomes" id="UP000829196">
    <property type="component" value="Unassembled WGS sequence"/>
</dbReference>
<dbReference type="EMBL" id="JAGYWB010000010">
    <property type="protein sequence ID" value="KAI0507170.1"/>
    <property type="molecule type" value="Genomic_DNA"/>
</dbReference>
<evidence type="ECO:0000313" key="2">
    <source>
        <dbReference type="Proteomes" id="UP000829196"/>
    </source>
</evidence>
<protein>
    <submittedName>
        <fullName evidence="1">Uncharacterized protein</fullName>
    </submittedName>
</protein>
<dbReference type="AlphaFoldDB" id="A0A8T3B6S5"/>